<sequence length="763" mass="83990">MKNTSSARKRETTDATDLVEFLDEGNDSGEEDDPRSPPSWHVLIVDDDQAVHDATCYALNNTRIEGRPLHFLHAFSAGEALSLLNNRSDVAVLLLDVVMEQEHSGLELVRTLRNDLNMHAMRIILRTGQPGYAPEAEVIRDYDINDYKLKSELTHAALVTTLTSAIRSYVQICNILASQRGLSLIVDSATDLLAHLSLAEFAQKILPRLAELIGQAPEGMLFCCTDQSTAKAGAANTKVVHATGAYAPWIDKPLEQIENQPVLSAVKQCLNDKGNVYGKHAVTLFLGGAESRDAAIHFILQKPLSLTEKQLLDVFCVNVAIGLKNIGLFGDLHSLAYSDPLTGLLNRIGFIEAIDKHASNQETGWTIALIDIDHFTEVNDALGHQRGDTLLIGIARRLREYWGAGCTLARVGSDVFGLLAPEARLDPARLHEAFYEPIVVDGYLLPIESTIGLTRMTDKCGNGLELFKTTSIALKHAKRVMRGRWLYHTPDMTASALERLDLTYKLRNAINLKQGLHVHYQPQVELATGRLIGVEALLRWTTSDGTHVAPDRFIKLAEHAGLMVNLGEWVFRTAVTQIANWDAAGLPPIRLAVNLSLMQFRDPFFVGRLRKIVNELKVPAHRLELEITESIAMLDTDSVITSLNEFKAMGMDVSIDDFGTGFSSLSYLHRLPLDRLKIDRSFVQSMSSMGDSGSTIAHMVINLAHSLGLSVVAEGVESEDHALLLKTMGCEFGQGYLYSPAMPPEALPGWLDGRNAGKREHPG</sequence>
<feature type="modified residue" description="4-aspartylphosphate" evidence="1">
    <location>
        <position position="96"/>
    </location>
</feature>
<dbReference type="SMART" id="SM00052">
    <property type="entry name" value="EAL"/>
    <property type="match status" value="1"/>
</dbReference>
<feature type="domain" description="EAL" evidence="4">
    <location>
        <begin position="499"/>
        <end position="755"/>
    </location>
</feature>
<evidence type="ECO:0008006" key="8">
    <source>
        <dbReference type="Google" id="ProtNLM"/>
    </source>
</evidence>
<protein>
    <recommendedName>
        <fullName evidence="8">Response regulator receiver modulated diguanylate cyclase/phosphodiesterase</fullName>
    </recommendedName>
</protein>
<evidence type="ECO:0000256" key="2">
    <source>
        <dbReference type="SAM" id="MobiDB-lite"/>
    </source>
</evidence>
<dbReference type="CDD" id="cd01949">
    <property type="entry name" value="GGDEF"/>
    <property type="match status" value="1"/>
</dbReference>
<dbReference type="Gene3D" id="3.20.20.450">
    <property type="entry name" value="EAL domain"/>
    <property type="match status" value="1"/>
</dbReference>
<dbReference type="GO" id="GO:0000160">
    <property type="term" value="P:phosphorelay signal transduction system"/>
    <property type="evidence" value="ECO:0007669"/>
    <property type="project" value="InterPro"/>
</dbReference>
<dbReference type="InterPro" id="IPR029787">
    <property type="entry name" value="Nucleotide_cyclase"/>
</dbReference>
<dbReference type="CDD" id="cd01948">
    <property type="entry name" value="EAL"/>
    <property type="match status" value="1"/>
</dbReference>
<dbReference type="Pfam" id="PF11849">
    <property type="entry name" value="DUF3369"/>
    <property type="match status" value="1"/>
</dbReference>
<feature type="compositionally biased region" description="Acidic residues" evidence="2">
    <location>
        <begin position="20"/>
        <end position="33"/>
    </location>
</feature>
<dbReference type="GO" id="GO:0071111">
    <property type="term" value="F:cyclic-guanylate-specific phosphodiesterase activity"/>
    <property type="evidence" value="ECO:0007669"/>
    <property type="project" value="InterPro"/>
</dbReference>
<gene>
    <name evidence="6" type="ORF">PROAA_1480013</name>
</gene>
<dbReference type="SUPFAM" id="SSF55073">
    <property type="entry name" value="Nucleotide cyclase"/>
    <property type="match status" value="1"/>
</dbReference>
<dbReference type="PROSITE" id="PS50883">
    <property type="entry name" value="EAL"/>
    <property type="match status" value="1"/>
</dbReference>
<dbReference type="InterPro" id="IPR011006">
    <property type="entry name" value="CheY-like_superfamily"/>
</dbReference>
<dbReference type="InterPro" id="IPR001789">
    <property type="entry name" value="Sig_transdc_resp-reg_receiver"/>
</dbReference>
<dbReference type="SUPFAM" id="SSF52172">
    <property type="entry name" value="CheY-like"/>
    <property type="match status" value="1"/>
</dbReference>
<evidence type="ECO:0000313" key="6">
    <source>
        <dbReference type="EMBL" id="SBT05275.1"/>
    </source>
</evidence>
<dbReference type="Pfam" id="PF00990">
    <property type="entry name" value="GGDEF"/>
    <property type="match status" value="1"/>
</dbReference>
<dbReference type="SUPFAM" id="SSF141868">
    <property type="entry name" value="EAL domain-like"/>
    <property type="match status" value="1"/>
</dbReference>
<keyword evidence="1" id="KW-0597">Phosphoprotein</keyword>
<dbReference type="PANTHER" id="PTHR33121:SF19">
    <property type="entry name" value="CYCLIC DI-GMP PHOSPHODIESTERASE PA2567"/>
    <property type="match status" value="1"/>
</dbReference>
<dbReference type="PROSITE" id="PS50110">
    <property type="entry name" value="RESPONSE_REGULATORY"/>
    <property type="match status" value="1"/>
</dbReference>
<keyword evidence="7" id="KW-1185">Reference proteome</keyword>
<name>A0A1A8XJF9_9RHOO</name>
<dbReference type="AlphaFoldDB" id="A0A1A8XJF9"/>
<dbReference type="SMART" id="SM00267">
    <property type="entry name" value="GGDEF"/>
    <property type="match status" value="1"/>
</dbReference>
<reference evidence="6 7" key="1">
    <citation type="submission" date="2016-06" db="EMBL/GenBank/DDBJ databases">
        <authorList>
            <person name="Kjaerup R.B."/>
            <person name="Dalgaard T.S."/>
            <person name="Juul-Madsen H.R."/>
        </authorList>
    </citation>
    <scope>NUCLEOTIDE SEQUENCE [LARGE SCALE GENOMIC DNA]</scope>
    <source>
        <strain evidence="6">2</strain>
    </source>
</reference>
<evidence type="ECO:0000259" key="4">
    <source>
        <dbReference type="PROSITE" id="PS50883"/>
    </source>
</evidence>
<accession>A0A1A8XJF9</accession>
<evidence type="ECO:0000259" key="3">
    <source>
        <dbReference type="PROSITE" id="PS50110"/>
    </source>
</evidence>
<evidence type="ECO:0000313" key="7">
    <source>
        <dbReference type="Proteomes" id="UP000199600"/>
    </source>
</evidence>
<dbReference type="Gene3D" id="3.40.50.2300">
    <property type="match status" value="1"/>
</dbReference>
<dbReference type="InterPro" id="IPR035919">
    <property type="entry name" value="EAL_sf"/>
</dbReference>
<dbReference type="Proteomes" id="UP000199600">
    <property type="component" value="Unassembled WGS sequence"/>
</dbReference>
<dbReference type="NCBIfam" id="TIGR00254">
    <property type="entry name" value="GGDEF"/>
    <property type="match status" value="1"/>
</dbReference>
<dbReference type="InterPro" id="IPR000160">
    <property type="entry name" value="GGDEF_dom"/>
</dbReference>
<evidence type="ECO:0000259" key="5">
    <source>
        <dbReference type="PROSITE" id="PS50887"/>
    </source>
</evidence>
<dbReference type="RefSeq" id="WP_186410108.1">
    <property type="nucleotide sequence ID" value="NZ_FLQY01000055.1"/>
</dbReference>
<dbReference type="InterPro" id="IPR021800">
    <property type="entry name" value="DUF3369"/>
</dbReference>
<dbReference type="InterPro" id="IPR043128">
    <property type="entry name" value="Rev_trsase/Diguanyl_cyclase"/>
</dbReference>
<dbReference type="InterPro" id="IPR001633">
    <property type="entry name" value="EAL_dom"/>
</dbReference>
<feature type="domain" description="Response regulatory" evidence="3">
    <location>
        <begin position="41"/>
        <end position="165"/>
    </location>
</feature>
<dbReference type="Pfam" id="PF00563">
    <property type="entry name" value="EAL"/>
    <property type="match status" value="1"/>
</dbReference>
<dbReference type="PROSITE" id="PS50887">
    <property type="entry name" value="GGDEF"/>
    <property type="match status" value="1"/>
</dbReference>
<dbReference type="PANTHER" id="PTHR33121">
    <property type="entry name" value="CYCLIC DI-GMP PHOSPHODIESTERASE PDEF"/>
    <property type="match status" value="1"/>
</dbReference>
<feature type="region of interest" description="Disordered" evidence="2">
    <location>
        <begin position="1"/>
        <end position="39"/>
    </location>
</feature>
<feature type="domain" description="GGDEF" evidence="5">
    <location>
        <begin position="363"/>
        <end position="490"/>
    </location>
</feature>
<dbReference type="EMBL" id="FLQY01000055">
    <property type="protein sequence ID" value="SBT05275.1"/>
    <property type="molecule type" value="Genomic_DNA"/>
</dbReference>
<dbReference type="Gene3D" id="3.30.70.270">
    <property type="match status" value="1"/>
</dbReference>
<organism evidence="6 7">
    <name type="scientific">Candidatus Propionivibrio aalborgensis</name>
    <dbReference type="NCBI Taxonomy" id="1860101"/>
    <lineage>
        <taxon>Bacteria</taxon>
        <taxon>Pseudomonadati</taxon>
        <taxon>Pseudomonadota</taxon>
        <taxon>Betaproteobacteria</taxon>
        <taxon>Rhodocyclales</taxon>
        <taxon>Rhodocyclaceae</taxon>
        <taxon>Propionivibrio</taxon>
    </lineage>
</organism>
<dbReference type="InterPro" id="IPR050706">
    <property type="entry name" value="Cyclic-di-GMP_PDE-like"/>
</dbReference>
<proteinExistence type="predicted"/>
<evidence type="ECO:0000256" key="1">
    <source>
        <dbReference type="PROSITE-ProRule" id="PRU00169"/>
    </source>
</evidence>